<protein>
    <submittedName>
        <fullName evidence="1">Uncharacterized protein</fullName>
    </submittedName>
</protein>
<sequence length="68" mass="7339">MGPELPSTHSPPLMISASLSPGTSTFISQTGWASFISLLCLLESTHTHTLMMMIVSCVSLYDRLPNCP</sequence>
<name>A0A8S3YRD9_9EUPU</name>
<proteinExistence type="predicted"/>
<feature type="non-terminal residue" evidence="1">
    <location>
        <position position="68"/>
    </location>
</feature>
<dbReference type="AlphaFoldDB" id="A0A8S3YRD9"/>
<accession>A0A8S3YRD9</accession>
<comment type="caution">
    <text evidence="1">The sequence shown here is derived from an EMBL/GenBank/DDBJ whole genome shotgun (WGS) entry which is preliminary data.</text>
</comment>
<dbReference type="Proteomes" id="UP000678393">
    <property type="component" value="Unassembled WGS sequence"/>
</dbReference>
<gene>
    <name evidence="1" type="ORF">CUNI_LOCUS4971</name>
</gene>
<organism evidence="1 2">
    <name type="scientific">Candidula unifasciata</name>
    <dbReference type="NCBI Taxonomy" id="100452"/>
    <lineage>
        <taxon>Eukaryota</taxon>
        <taxon>Metazoa</taxon>
        <taxon>Spiralia</taxon>
        <taxon>Lophotrochozoa</taxon>
        <taxon>Mollusca</taxon>
        <taxon>Gastropoda</taxon>
        <taxon>Heterobranchia</taxon>
        <taxon>Euthyneura</taxon>
        <taxon>Panpulmonata</taxon>
        <taxon>Eupulmonata</taxon>
        <taxon>Stylommatophora</taxon>
        <taxon>Helicina</taxon>
        <taxon>Helicoidea</taxon>
        <taxon>Geomitridae</taxon>
        <taxon>Candidula</taxon>
    </lineage>
</organism>
<reference evidence="1" key="1">
    <citation type="submission" date="2021-04" db="EMBL/GenBank/DDBJ databases">
        <authorList>
            <consortium name="Molecular Ecology Group"/>
        </authorList>
    </citation>
    <scope>NUCLEOTIDE SEQUENCE</scope>
</reference>
<keyword evidence="2" id="KW-1185">Reference proteome</keyword>
<evidence type="ECO:0000313" key="1">
    <source>
        <dbReference type="EMBL" id="CAG5119413.1"/>
    </source>
</evidence>
<evidence type="ECO:0000313" key="2">
    <source>
        <dbReference type="Proteomes" id="UP000678393"/>
    </source>
</evidence>
<dbReference type="EMBL" id="CAJHNH020000707">
    <property type="protein sequence ID" value="CAG5119413.1"/>
    <property type="molecule type" value="Genomic_DNA"/>
</dbReference>